<gene>
    <name evidence="10" type="primary">nadD</name>
    <name evidence="12" type="ORF">ABIC55_004027</name>
</gene>
<evidence type="ECO:0000313" key="13">
    <source>
        <dbReference type="Proteomes" id="UP001549104"/>
    </source>
</evidence>
<evidence type="ECO:0000256" key="2">
    <source>
        <dbReference type="ARBA" id="ARBA00005019"/>
    </source>
</evidence>
<comment type="caution">
    <text evidence="12">The sequence shown here is derived from an EMBL/GenBank/DDBJ whole genome shotgun (WGS) entry which is preliminary data.</text>
</comment>
<keyword evidence="3 10" id="KW-0662">Pyridine nucleotide biosynthesis</keyword>
<keyword evidence="13" id="KW-1185">Reference proteome</keyword>
<dbReference type="Proteomes" id="UP001549104">
    <property type="component" value="Unassembled WGS sequence"/>
</dbReference>
<organism evidence="12 13">
    <name type="scientific">Sporosarcina psychrophila</name>
    <name type="common">Bacillus psychrophilus</name>
    <dbReference type="NCBI Taxonomy" id="1476"/>
    <lineage>
        <taxon>Bacteria</taxon>
        <taxon>Bacillati</taxon>
        <taxon>Bacillota</taxon>
        <taxon>Bacilli</taxon>
        <taxon>Bacillales</taxon>
        <taxon>Caryophanaceae</taxon>
        <taxon>Sporosarcina</taxon>
    </lineage>
</organism>
<proteinExistence type="inferred from homology"/>
<dbReference type="CDD" id="cd02165">
    <property type="entry name" value="NMNAT"/>
    <property type="match status" value="1"/>
</dbReference>
<dbReference type="EC" id="2.7.7.18" evidence="10"/>
<dbReference type="NCBIfam" id="TIGR00125">
    <property type="entry name" value="cyt_tran_rel"/>
    <property type="match status" value="1"/>
</dbReference>
<dbReference type="PANTHER" id="PTHR39321">
    <property type="entry name" value="NICOTINATE-NUCLEOTIDE ADENYLYLTRANSFERASE-RELATED"/>
    <property type="match status" value="1"/>
</dbReference>
<dbReference type="NCBIfam" id="TIGR00482">
    <property type="entry name" value="nicotinate (nicotinamide) nucleotide adenylyltransferase"/>
    <property type="match status" value="1"/>
</dbReference>
<accession>A0ABV2KFY8</accession>
<dbReference type="HAMAP" id="MF_00244">
    <property type="entry name" value="NaMN_adenylyltr"/>
    <property type="match status" value="1"/>
</dbReference>
<feature type="domain" description="Cytidyltransferase-like" evidence="11">
    <location>
        <begin position="6"/>
        <end position="162"/>
    </location>
</feature>
<dbReference type="SUPFAM" id="SSF52374">
    <property type="entry name" value="Nucleotidylyl transferase"/>
    <property type="match status" value="1"/>
</dbReference>
<dbReference type="Pfam" id="PF01467">
    <property type="entry name" value="CTP_transf_like"/>
    <property type="match status" value="1"/>
</dbReference>
<sequence length="197" mass="21686">MKKIGILGGTFNPPHIGHLIVANEVKQSLGLDEVRLMPTAVPPHKTAPGDATAEQRLQMVELAVMAIDGLTVSAFEVGRGGVSYTFDTMRQLTQIEPEIEFYFIIGGDMIDLLPKWHRIEELVTLVNFVGVGRPGTNGTTDYPIIMVDIPQIELSSTLIRQRFSENGAVQLLIPPAVEAFIREEGLYGSCTVENRNR</sequence>
<dbReference type="EMBL" id="JBEPME010000007">
    <property type="protein sequence ID" value="MET3658908.1"/>
    <property type="molecule type" value="Genomic_DNA"/>
</dbReference>
<keyword evidence="6 10" id="KW-0547">Nucleotide-binding</keyword>
<evidence type="ECO:0000256" key="1">
    <source>
        <dbReference type="ARBA" id="ARBA00002324"/>
    </source>
</evidence>
<protein>
    <recommendedName>
        <fullName evidence="10">Probable nicotinate-nucleotide adenylyltransferase</fullName>
        <ecNumber evidence="10">2.7.7.18</ecNumber>
    </recommendedName>
    <alternativeName>
        <fullName evidence="10">Deamido-NAD(+) diphosphorylase</fullName>
    </alternativeName>
    <alternativeName>
        <fullName evidence="10">Deamido-NAD(+) pyrophosphorylase</fullName>
    </alternativeName>
    <alternativeName>
        <fullName evidence="10">Nicotinate mononucleotide adenylyltransferase</fullName>
        <shortName evidence="10">NaMN adenylyltransferase</shortName>
    </alternativeName>
</protein>
<keyword evidence="8 10" id="KW-0520">NAD</keyword>
<reference evidence="12 13" key="1">
    <citation type="submission" date="2024-06" db="EMBL/GenBank/DDBJ databases">
        <title>Sorghum-associated microbial communities from plants grown in Nebraska, USA.</title>
        <authorList>
            <person name="Schachtman D."/>
        </authorList>
    </citation>
    <scope>NUCLEOTIDE SEQUENCE [LARGE SCALE GENOMIC DNA]</scope>
    <source>
        <strain evidence="12 13">1288</strain>
    </source>
</reference>
<evidence type="ECO:0000313" key="12">
    <source>
        <dbReference type="EMBL" id="MET3658908.1"/>
    </source>
</evidence>
<dbReference type="RefSeq" id="WP_067208296.1">
    <property type="nucleotide sequence ID" value="NZ_CP014616.1"/>
</dbReference>
<comment type="catalytic activity">
    <reaction evidence="9 10">
        <text>nicotinate beta-D-ribonucleotide + ATP + H(+) = deamido-NAD(+) + diphosphate</text>
        <dbReference type="Rhea" id="RHEA:22860"/>
        <dbReference type="ChEBI" id="CHEBI:15378"/>
        <dbReference type="ChEBI" id="CHEBI:30616"/>
        <dbReference type="ChEBI" id="CHEBI:33019"/>
        <dbReference type="ChEBI" id="CHEBI:57502"/>
        <dbReference type="ChEBI" id="CHEBI:58437"/>
        <dbReference type="EC" id="2.7.7.18"/>
    </reaction>
</comment>
<dbReference type="GO" id="GO:0004515">
    <property type="term" value="F:nicotinate-nucleotide adenylyltransferase activity"/>
    <property type="evidence" value="ECO:0007669"/>
    <property type="project" value="UniProtKB-EC"/>
</dbReference>
<dbReference type="PANTHER" id="PTHR39321:SF3">
    <property type="entry name" value="PHOSPHOPANTETHEINE ADENYLYLTRANSFERASE"/>
    <property type="match status" value="1"/>
</dbReference>
<evidence type="ECO:0000256" key="3">
    <source>
        <dbReference type="ARBA" id="ARBA00022642"/>
    </source>
</evidence>
<keyword evidence="4 10" id="KW-0808">Transferase</keyword>
<evidence type="ECO:0000256" key="9">
    <source>
        <dbReference type="ARBA" id="ARBA00048721"/>
    </source>
</evidence>
<evidence type="ECO:0000256" key="6">
    <source>
        <dbReference type="ARBA" id="ARBA00022741"/>
    </source>
</evidence>
<keyword evidence="5 10" id="KW-0548">Nucleotidyltransferase</keyword>
<evidence type="ECO:0000256" key="5">
    <source>
        <dbReference type="ARBA" id="ARBA00022695"/>
    </source>
</evidence>
<dbReference type="InterPro" id="IPR004821">
    <property type="entry name" value="Cyt_trans-like"/>
</dbReference>
<dbReference type="Gene3D" id="3.40.50.620">
    <property type="entry name" value="HUPs"/>
    <property type="match status" value="1"/>
</dbReference>
<comment type="function">
    <text evidence="1 10">Catalyzes the reversible adenylation of nicotinate mononucleotide (NaMN) to nicotinic acid adenine dinucleotide (NaAD).</text>
</comment>
<comment type="similarity">
    <text evidence="10">Belongs to the NadD family.</text>
</comment>
<comment type="pathway">
    <text evidence="2 10">Cofactor biosynthesis; NAD(+) biosynthesis; deamido-NAD(+) from nicotinate D-ribonucleotide: step 1/1.</text>
</comment>
<dbReference type="InterPro" id="IPR014729">
    <property type="entry name" value="Rossmann-like_a/b/a_fold"/>
</dbReference>
<dbReference type="NCBIfam" id="NF000840">
    <property type="entry name" value="PRK00071.1-3"/>
    <property type="match status" value="1"/>
</dbReference>
<evidence type="ECO:0000256" key="4">
    <source>
        <dbReference type="ARBA" id="ARBA00022679"/>
    </source>
</evidence>
<evidence type="ECO:0000259" key="11">
    <source>
        <dbReference type="Pfam" id="PF01467"/>
    </source>
</evidence>
<keyword evidence="7 10" id="KW-0067">ATP-binding</keyword>
<evidence type="ECO:0000256" key="7">
    <source>
        <dbReference type="ARBA" id="ARBA00022840"/>
    </source>
</evidence>
<evidence type="ECO:0000256" key="8">
    <source>
        <dbReference type="ARBA" id="ARBA00023027"/>
    </source>
</evidence>
<dbReference type="NCBIfam" id="NF000841">
    <property type="entry name" value="PRK00071.1-4"/>
    <property type="match status" value="1"/>
</dbReference>
<name>A0ABV2KFY8_SPOPS</name>
<dbReference type="InterPro" id="IPR005248">
    <property type="entry name" value="NadD/NMNAT"/>
</dbReference>
<evidence type="ECO:0000256" key="10">
    <source>
        <dbReference type="HAMAP-Rule" id="MF_00244"/>
    </source>
</evidence>